<dbReference type="InterPro" id="IPR005110">
    <property type="entry name" value="MoeA_linker/N"/>
</dbReference>
<sequence>MITIEEALKIIKEETKIIGLERVDIISSLNRVLAEDIYSKDILPPFDKSAMDGYAIKFEDTTVCESAINAELDIVGLIRAGEYYEDELKQGQAIKIMTGAPVPKSANAVIQIEKVECKENKLIISDVVKKDTNIIKMGEEINVGDLAIPKGKVIRPTEIGFLASLGYSKVLTYKTPKIAIISTGDELLNIDEVLEKGKIRNSNEYSLMALCKNLDLEFISLGIASDKKEVLKGKITEGLESADIVITSGGVSAGDFDFVEDVLEEIGAKINFTSVAIKPGKPVTFATVKDKFFFGLPGNPLSLITTFEEFVKPAIKNISGFNKIEDDMISVLAASKFKARNNRRKYIYVNITEKEGIYYANDLGNQCSNHLMTMSKANGIIIMNEDVREINVGDKVYGKFIFK</sequence>
<keyword evidence="10 14" id="KW-0479">Metal-binding</keyword>
<evidence type="ECO:0000256" key="3">
    <source>
        <dbReference type="ARBA" id="ARBA00003487"/>
    </source>
</evidence>
<dbReference type="Proteomes" id="UP000481872">
    <property type="component" value="Unassembled WGS sequence"/>
</dbReference>
<evidence type="ECO:0000313" key="16">
    <source>
        <dbReference type="EMBL" id="NEU05738.1"/>
    </source>
</evidence>
<dbReference type="CDD" id="cd00887">
    <property type="entry name" value="MoeA"/>
    <property type="match status" value="1"/>
</dbReference>
<dbReference type="Gene3D" id="3.90.105.10">
    <property type="entry name" value="Molybdopterin biosynthesis moea protein, domain 2"/>
    <property type="match status" value="1"/>
</dbReference>
<dbReference type="FunFam" id="2.170.190.11:FF:000001">
    <property type="entry name" value="Molybdopterin molybdenumtransferase"/>
    <property type="match status" value="1"/>
</dbReference>
<dbReference type="Pfam" id="PF00994">
    <property type="entry name" value="MoCF_biosynth"/>
    <property type="match status" value="1"/>
</dbReference>
<dbReference type="InterPro" id="IPR001453">
    <property type="entry name" value="MoaB/Mog_dom"/>
</dbReference>
<dbReference type="InterPro" id="IPR036688">
    <property type="entry name" value="MoeA_C_domain_IV_sf"/>
</dbReference>
<dbReference type="Gene3D" id="2.40.340.10">
    <property type="entry name" value="MoeA, C-terminal, domain IV"/>
    <property type="match status" value="1"/>
</dbReference>
<dbReference type="Gene3D" id="3.40.980.10">
    <property type="entry name" value="MoaB/Mog-like domain"/>
    <property type="match status" value="1"/>
</dbReference>
<evidence type="ECO:0000256" key="2">
    <source>
        <dbReference type="ARBA" id="ARBA00002901"/>
    </source>
</evidence>
<dbReference type="GO" id="GO:0005829">
    <property type="term" value="C:cytosol"/>
    <property type="evidence" value="ECO:0007669"/>
    <property type="project" value="TreeGrafter"/>
</dbReference>
<comment type="caution">
    <text evidence="16">The sequence shown here is derived from an EMBL/GenBank/DDBJ whole genome shotgun (WGS) entry which is preliminary data.</text>
</comment>
<dbReference type="NCBIfam" id="NF045515">
    <property type="entry name" value="Glp_gephyrin"/>
    <property type="match status" value="1"/>
</dbReference>
<dbReference type="SUPFAM" id="SSF63867">
    <property type="entry name" value="MoeA C-terminal domain-like"/>
    <property type="match status" value="1"/>
</dbReference>
<evidence type="ECO:0000256" key="5">
    <source>
        <dbReference type="ARBA" id="ARBA00010763"/>
    </source>
</evidence>
<dbReference type="GO" id="GO:0006777">
    <property type="term" value="P:Mo-molybdopterin cofactor biosynthetic process"/>
    <property type="evidence" value="ECO:0007669"/>
    <property type="project" value="UniProtKB-UniRule"/>
</dbReference>
<gene>
    <name evidence="16" type="ORF">G3M99_12945</name>
</gene>
<evidence type="ECO:0000256" key="7">
    <source>
        <dbReference type="ARBA" id="ARBA00021108"/>
    </source>
</evidence>
<keyword evidence="9 14" id="KW-0808">Transferase</keyword>
<dbReference type="SUPFAM" id="SSF63882">
    <property type="entry name" value="MoeA N-terminal region -like"/>
    <property type="match status" value="1"/>
</dbReference>
<dbReference type="UniPathway" id="UPA00344"/>
<evidence type="ECO:0000256" key="4">
    <source>
        <dbReference type="ARBA" id="ARBA00005046"/>
    </source>
</evidence>
<comment type="function">
    <text evidence="2 14">Catalyzes the insertion of molybdate into adenylated molybdopterin with the concomitant release of AMP.</text>
</comment>
<dbReference type="InterPro" id="IPR005111">
    <property type="entry name" value="MoeA_C_domain_IV"/>
</dbReference>
<comment type="cofactor">
    <cofactor evidence="1 14">
        <name>Mg(2+)</name>
        <dbReference type="ChEBI" id="CHEBI:18420"/>
    </cofactor>
</comment>
<dbReference type="InterPro" id="IPR008284">
    <property type="entry name" value="MoCF_biosynth_CS"/>
</dbReference>
<dbReference type="InterPro" id="IPR038987">
    <property type="entry name" value="MoeA-like"/>
</dbReference>
<organism evidence="16 17">
    <name type="scientific">Clostridium senegalense</name>
    <dbReference type="NCBI Taxonomy" id="1465809"/>
    <lineage>
        <taxon>Bacteria</taxon>
        <taxon>Bacillati</taxon>
        <taxon>Bacillota</taxon>
        <taxon>Clostridia</taxon>
        <taxon>Eubacteriales</taxon>
        <taxon>Clostridiaceae</taxon>
        <taxon>Clostridium</taxon>
    </lineage>
</organism>
<comment type="pathway">
    <text evidence="4 14">Cofactor biosynthesis; molybdopterin biosynthesis.</text>
</comment>
<evidence type="ECO:0000256" key="10">
    <source>
        <dbReference type="ARBA" id="ARBA00022723"/>
    </source>
</evidence>
<dbReference type="Pfam" id="PF03453">
    <property type="entry name" value="MoeA_N"/>
    <property type="match status" value="1"/>
</dbReference>
<dbReference type="PANTHER" id="PTHR10192">
    <property type="entry name" value="MOLYBDOPTERIN BIOSYNTHESIS PROTEIN"/>
    <property type="match status" value="1"/>
</dbReference>
<protein>
    <recommendedName>
        <fullName evidence="7 14">Molybdopterin molybdenumtransferase</fullName>
        <ecNumber evidence="6 14">2.10.1.1</ecNumber>
    </recommendedName>
</protein>
<dbReference type="SUPFAM" id="SSF53218">
    <property type="entry name" value="Molybdenum cofactor biosynthesis proteins"/>
    <property type="match status" value="1"/>
</dbReference>
<dbReference type="Pfam" id="PF03454">
    <property type="entry name" value="MoeA_C"/>
    <property type="match status" value="1"/>
</dbReference>
<reference evidence="16 17" key="1">
    <citation type="submission" date="2020-02" db="EMBL/GenBank/DDBJ databases">
        <title>Genome assembly of a novel Clostridium senegalense strain.</title>
        <authorList>
            <person name="Gupta T.B."/>
            <person name="Jauregui R."/>
            <person name="Maclean P."/>
            <person name="Nawarathana A."/>
            <person name="Brightwell G."/>
        </authorList>
    </citation>
    <scope>NUCLEOTIDE SEQUENCE [LARGE SCALE GENOMIC DNA]</scope>
    <source>
        <strain evidence="16 17">AGRFS4</strain>
    </source>
</reference>
<evidence type="ECO:0000256" key="12">
    <source>
        <dbReference type="ARBA" id="ARBA00023150"/>
    </source>
</evidence>
<evidence type="ECO:0000256" key="8">
    <source>
        <dbReference type="ARBA" id="ARBA00022505"/>
    </source>
</evidence>
<dbReference type="RefSeq" id="WP_199870426.1">
    <property type="nucleotide sequence ID" value="NZ_JAAGPU010000025.1"/>
</dbReference>
<evidence type="ECO:0000256" key="6">
    <source>
        <dbReference type="ARBA" id="ARBA00013269"/>
    </source>
</evidence>
<comment type="function">
    <text evidence="3">May be involved in the biosynthesis of molybdopterin.</text>
</comment>
<dbReference type="SMART" id="SM00852">
    <property type="entry name" value="MoCF_biosynth"/>
    <property type="match status" value="1"/>
</dbReference>
<dbReference type="GO" id="GO:0046872">
    <property type="term" value="F:metal ion binding"/>
    <property type="evidence" value="ECO:0007669"/>
    <property type="project" value="UniProtKB-UniRule"/>
</dbReference>
<keyword evidence="8 14" id="KW-0500">Molybdenum</keyword>
<dbReference type="GO" id="GO:0061599">
    <property type="term" value="F:molybdopterin molybdotransferase activity"/>
    <property type="evidence" value="ECO:0007669"/>
    <property type="project" value="UniProtKB-UniRule"/>
</dbReference>
<evidence type="ECO:0000256" key="1">
    <source>
        <dbReference type="ARBA" id="ARBA00001946"/>
    </source>
</evidence>
<dbReference type="InterPro" id="IPR036135">
    <property type="entry name" value="MoeA_linker/N_sf"/>
</dbReference>
<dbReference type="NCBIfam" id="TIGR00177">
    <property type="entry name" value="molyb_syn"/>
    <property type="match status" value="1"/>
</dbReference>
<dbReference type="EC" id="2.10.1.1" evidence="6 14"/>
<keyword evidence="17" id="KW-1185">Reference proteome</keyword>
<keyword evidence="11 14" id="KW-0460">Magnesium</keyword>
<dbReference type="FunFam" id="3.40.980.10:FF:000004">
    <property type="entry name" value="Molybdopterin molybdenumtransferase"/>
    <property type="match status" value="1"/>
</dbReference>
<comment type="catalytic activity">
    <reaction evidence="13">
        <text>adenylyl-molybdopterin + molybdate = Mo-molybdopterin + AMP + H(+)</text>
        <dbReference type="Rhea" id="RHEA:35047"/>
        <dbReference type="ChEBI" id="CHEBI:15378"/>
        <dbReference type="ChEBI" id="CHEBI:36264"/>
        <dbReference type="ChEBI" id="CHEBI:62727"/>
        <dbReference type="ChEBI" id="CHEBI:71302"/>
        <dbReference type="ChEBI" id="CHEBI:456215"/>
        <dbReference type="EC" id="2.10.1.1"/>
    </reaction>
</comment>
<evidence type="ECO:0000256" key="9">
    <source>
        <dbReference type="ARBA" id="ARBA00022679"/>
    </source>
</evidence>
<evidence type="ECO:0000259" key="15">
    <source>
        <dbReference type="SMART" id="SM00852"/>
    </source>
</evidence>
<evidence type="ECO:0000256" key="14">
    <source>
        <dbReference type="RuleBase" id="RU365090"/>
    </source>
</evidence>
<evidence type="ECO:0000256" key="13">
    <source>
        <dbReference type="ARBA" id="ARBA00047317"/>
    </source>
</evidence>
<dbReference type="PROSITE" id="PS01079">
    <property type="entry name" value="MOCF_BIOSYNTHESIS_2"/>
    <property type="match status" value="1"/>
</dbReference>
<keyword evidence="12 14" id="KW-0501">Molybdenum cofactor biosynthesis</keyword>
<evidence type="ECO:0000313" key="17">
    <source>
        <dbReference type="Proteomes" id="UP000481872"/>
    </source>
</evidence>
<name>A0A6M0H5Z6_9CLOT</name>
<evidence type="ECO:0000256" key="11">
    <source>
        <dbReference type="ARBA" id="ARBA00022842"/>
    </source>
</evidence>
<dbReference type="InterPro" id="IPR036425">
    <property type="entry name" value="MoaB/Mog-like_dom_sf"/>
</dbReference>
<proteinExistence type="inferred from homology"/>
<dbReference type="EMBL" id="JAAGPU010000025">
    <property type="protein sequence ID" value="NEU05738.1"/>
    <property type="molecule type" value="Genomic_DNA"/>
</dbReference>
<dbReference type="AlphaFoldDB" id="A0A6M0H5Z6"/>
<dbReference type="Gene3D" id="2.170.190.11">
    <property type="entry name" value="Molybdopterin biosynthesis moea protein, domain 3"/>
    <property type="match status" value="1"/>
</dbReference>
<dbReference type="PANTHER" id="PTHR10192:SF5">
    <property type="entry name" value="GEPHYRIN"/>
    <property type="match status" value="1"/>
</dbReference>
<feature type="domain" description="MoaB/Mog" evidence="15">
    <location>
        <begin position="179"/>
        <end position="317"/>
    </location>
</feature>
<accession>A0A6M0H5Z6</accession>
<comment type="similarity">
    <text evidence="5 14">Belongs to the MoeA family.</text>
</comment>